<dbReference type="PROSITE" id="PS51658">
    <property type="entry name" value="BFN"/>
    <property type="match status" value="1"/>
</dbReference>
<keyword evidence="4" id="KW-1185">Reference proteome</keyword>
<feature type="domain" description="BFN" evidence="2">
    <location>
        <begin position="4"/>
        <end position="135"/>
    </location>
</feature>
<dbReference type="STRING" id="1678840.ATC1_13597"/>
<dbReference type="InterPro" id="IPR003729">
    <property type="entry name" value="Bi_nuclease_dom"/>
</dbReference>
<feature type="compositionally biased region" description="Acidic residues" evidence="1">
    <location>
        <begin position="188"/>
        <end position="203"/>
    </location>
</feature>
<organism evidence="3">
    <name type="scientific">Flexilinea flocculi</name>
    <dbReference type="NCBI Taxonomy" id="1678840"/>
    <lineage>
        <taxon>Bacteria</taxon>
        <taxon>Bacillati</taxon>
        <taxon>Chloroflexota</taxon>
        <taxon>Anaerolineae</taxon>
        <taxon>Anaerolineales</taxon>
        <taxon>Anaerolineaceae</taxon>
        <taxon>Flexilinea</taxon>
    </lineage>
</organism>
<evidence type="ECO:0000313" key="4">
    <source>
        <dbReference type="Proteomes" id="UP000053370"/>
    </source>
</evidence>
<name>A0A0S7BQD0_9CHLR</name>
<evidence type="ECO:0000256" key="1">
    <source>
        <dbReference type="SAM" id="MobiDB-lite"/>
    </source>
</evidence>
<accession>A0A0S7BQD0</accession>
<dbReference type="PANTHER" id="PTHR15160">
    <property type="entry name" value="VON HIPPEL-LINDAU PROTEIN"/>
    <property type="match status" value="1"/>
</dbReference>
<gene>
    <name evidence="3" type="ORF">ATC1_13597</name>
</gene>
<proteinExistence type="predicted"/>
<dbReference type="OrthoDB" id="9788698at2"/>
<dbReference type="EMBL" id="DF968181">
    <property type="protein sequence ID" value="GAP40619.1"/>
    <property type="molecule type" value="Genomic_DNA"/>
</dbReference>
<reference evidence="3" key="1">
    <citation type="journal article" date="2015" name="Genome Announc.">
        <title>Draft Genome Sequence of Anaerolineae Strain TC1, a Novel Isolate from a Methanogenic Wastewater Treatment System.</title>
        <authorList>
            <person name="Matsuura N."/>
            <person name="Tourlousse D.M."/>
            <person name="Sun L."/>
            <person name="Toyonaga M."/>
            <person name="Kuroda K."/>
            <person name="Ohashi A."/>
            <person name="Cruz R."/>
            <person name="Yamaguchi T."/>
            <person name="Sekiguchi Y."/>
        </authorList>
    </citation>
    <scope>NUCLEOTIDE SEQUENCE [LARGE SCALE GENOMIC DNA]</scope>
    <source>
        <strain evidence="3">TC1</strain>
    </source>
</reference>
<protein>
    <submittedName>
        <fullName evidence="3">Bifunctional DNase/RNase</fullName>
    </submittedName>
</protein>
<dbReference type="Gene3D" id="3.10.690.10">
    <property type="entry name" value="Bifunctional nuclease domain"/>
    <property type="match status" value="1"/>
</dbReference>
<sequence>MANLHEVVVDSLRVSLTSQQRVIVLKDTQNDLYIPIWIGTFESESIVVALQKIEVSRPQTHDLLKNVIQALGARLKHVELSKIQADTFYSFLVLENDKTEYRVDSRPSDAIALAIRCHVPIFVDSEVIFSAGVRPEKDMRLTKTPAEDRSPHADIEEEIDTSLEKNLSVFDDFLKNIDLGSTPSEPKTDEDSEGGNDEPDNSDNDLLLPF</sequence>
<dbReference type="GO" id="GO:0004518">
    <property type="term" value="F:nuclease activity"/>
    <property type="evidence" value="ECO:0007669"/>
    <property type="project" value="InterPro"/>
</dbReference>
<dbReference type="Proteomes" id="UP000053370">
    <property type="component" value="Unassembled WGS sequence"/>
</dbReference>
<evidence type="ECO:0000259" key="2">
    <source>
        <dbReference type="PROSITE" id="PS51658"/>
    </source>
</evidence>
<dbReference type="Pfam" id="PF02577">
    <property type="entry name" value="BFN_dom"/>
    <property type="match status" value="1"/>
</dbReference>
<dbReference type="SUPFAM" id="SSF103256">
    <property type="entry name" value="Hypothetical protein TM0160"/>
    <property type="match status" value="1"/>
</dbReference>
<dbReference type="RefSeq" id="WP_062280159.1">
    <property type="nucleotide sequence ID" value="NZ_DF968181.1"/>
</dbReference>
<dbReference type="AlphaFoldDB" id="A0A0S7BQD0"/>
<dbReference type="InterPro" id="IPR036104">
    <property type="entry name" value="BFN_sf"/>
</dbReference>
<dbReference type="PANTHER" id="PTHR15160:SF1">
    <property type="entry name" value="VON HIPPEL-LINDAU DISEASE TUMOR SUPPRESSOR"/>
    <property type="match status" value="1"/>
</dbReference>
<evidence type="ECO:0000313" key="3">
    <source>
        <dbReference type="EMBL" id="GAP40619.1"/>
    </source>
</evidence>
<feature type="region of interest" description="Disordered" evidence="1">
    <location>
        <begin position="177"/>
        <end position="210"/>
    </location>
</feature>